<dbReference type="InterPro" id="IPR039424">
    <property type="entry name" value="SBP_5"/>
</dbReference>
<evidence type="ECO:0000256" key="2">
    <source>
        <dbReference type="ARBA" id="ARBA00022448"/>
    </source>
</evidence>
<protein>
    <recommendedName>
        <fullName evidence="4">Solute-binding protein family 5 domain-containing protein</fullName>
    </recommendedName>
</protein>
<comment type="similarity">
    <text evidence="1">Belongs to the bacterial solute-binding protein 5 family.</text>
</comment>
<dbReference type="PANTHER" id="PTHR30290">
    <property type="entry name" value="PERIPLASMIC BINDING COMPONENT OF ABC TRANSPORTER"/>
    <property type="match status" value="1"/>
</dbReference>
<dbReference type="GO" id="GO:0015833">
    <property type="term" value="P:peptide transport"/>
    <property type="evidence" value="ECO:0007669"/>
    <property type="project" value="TreeGrafter"/>
</dbReference>
<evidence type="ECO:0000256" key="1">
    <source>
        <dbReference type="ARBA" id="ARBA00005695"/>
    </source>
</evidence>
<dbReference type="AlphaFoldDB" id="A0A382GND9"/>
<evidence type="ECO:0000259" key="4">
    <source>
        <dbReference type="Pfam" id="PF00496"/>
    </source>
</evidence>
<keyword evidence="2" id="KW-0813">Transport</keyword>
<organism evidence="5">
    <name type="scientific">marine metagenome</name>
    <dbReference type="NCBI Taxonomy" id="408172"/>
    <lineage>
        <taxon>unclassified sequences</taxon>
        <taxon>metagenomes</taxon>
        <taxon>ecological metagenomes</taxon>
    </lineage>
</organism>
<proteinExistence type="inferred from homology"/>
<dbReference type="PANTHER" id="PTHR30290:SF9">
    <property type="entry name" value="OLIGOPEPTIDE-BINDING PROTEIN APPA"/>
    <property type="match status" value="1"/>
</dbReference>
<evidence type="ECO:0000313" key="5">
    <source>
        <dbReference type="EMBL" id="SVB76489.1"/>
    </source>
</evidence>
<dbReference type="Gene3D" id="3.10.105.10">
    <property type="entry name" value="Dipeptide-binding Protein, Domain 3"/>
    <property type="match status" value="1"/>
</dbReference>
<dbReference type="InterPro" id="IPR000914">
    <property type="entry name" value="SBP_5_dom"/>
</dbReference>
<dbReference type="Pfam" id="PF00496">
    <property type="entry name" value="SBP_bac_5"/>
    <property type="match status" value="1"/>
</dbReference>
<dbReference type="EMBL" id="UINC01056446">
    <property type="protein sequence ID" value="SVB76489.1"/>
    <property type="molecule type" value="Genomic_DNA"/>
</dbReference>
<name>A0A382GND9_9ZZZZ</name>
<evidence type="ECO:0000256" key="3">
    <source>
        <dbReference type="ARBA" id="ARBA00022729"/>
    </source>
</evidence>
<feature type="non-terminal residue" evidence="5">
    <location>
        <position position="225"/>
    </location>
</feature>
<feature type="domain" description="Solute-binding protein family 5" evidence="4">
    <location>
        <begin position="33"/>
        <end position="221"/>
    </location>
</feature>
<dbReference type="GO" id="GO:1904680">
    <property type="term" value="F:peptide transmembrane transporter activity"/>
    <property type="evidence" value="ECO:0007669"/>
    <property type="project" value="TreeGrafter"/>
</dbReference>
<accession>A0A382GND9</accession>
<dbReference type="Gene3D" id="3.40.190.10">
    <property type="entry name" value="Periplasmic binding protein-like II"/>
    <property type="match status" value="1"/>
</dbReference>
<dbReference type="SUPFAM" id="SSF53850">
    <property type="entry name" value="Periplasmic binding protein-like II"/>
    <property type="match status" value="1"/>
</dbReference>
<reference evidence="5" key="1">
    <citation type="submission" date="2018-05" db="EMBL/GenBank/DDBJ databases">
        <authorList>
            <person name="Lanie J.A."/>
            <person name="Ng W.-L."/>
            <person name="Kazmierczak K.M."/>
            <person name="Andrzejewski T.M."/>
            <person name="Davidsen T.M."/>
            <person name="Wayne K.J."/>
            <person name="Tettelin H."/>
            <person name="Glass J.I."/>
            <person name="Rusch D."/>
            <person name="Podicherti R."/>
            <person name="Tsui H.-C.T."/>
            <person name="Winkler M.E."/>
        </authorList>
    </citation>
    <scope>NUCLEOTIDE SEQUENCE</scope>
</reference>
<gene>
    <name evidence="5" type="ORF">METZ01_LOCUS229343</name>
</gene>
<sequence length="225" mass="25670">MSDMKFCLVFLATILFLSPFMLHYSFAEKGTFVDEVKFIQYLDENTALEEVRNGNLDIYFFRVSSDRIESDKAREGIQVFESTGGSYSMLVNPSISDKFNPFSITELRFALNYLIDRNLIVNELIGGYGNAMISNYGIFSADYLSIIEELESFHFKYNPALADEIISRELEGAGAEKIDGLWHYNGKQIEITFFIRSDDPVRKSIGEILSSELEKIGFKVNKDFG</sequence>
<keyword evidence="3" id="KW-0732">Signal</keyword>